<sequence length="125" mass="14385">MKVFAKKKKLLVFSFLIIALLQILQFGAGGDWLIGYYEDQYYFNILDEDTQQSGMTFRTYYAFISIPDPFHDLSYRLSTGKFISWGSNPPKPCLIGYSYFPVKSTSTVRQCIGFSIVKKPGFIIF</sequence>
<comment type="caution">
    <text evidence="1">The sequence shown here is derived from an EMBL/GenBank/DDBJ whole genome shotgun (WGS) entry which is preliminary data.</text>
</comment>
<accession>A0A1G1W3U8</accession>
<name>A0A1G1W3U8_9BACT</name>
<dbReference type="AlphaFoldDB" id="A0A1G1W3U8"/>
<evidence type="ECO:0000313" key="2">
    <source>
        <dbReference type="Proteomes" id="UP000176299"/>
    </source>
</evidence>
<evidence type="ECO:0000313" key="1">
    <source>
        <dbReference type="EMBL" id="OGY22274.1"/>
    </source>
</evidence>
<proteinExistence type="predicted"/>
<reference evidence="1 2" key="1">
    <citation type="journal article" date="2016" name="Nat. Commun.">
        <title>Thousands of microbial genomes shed light on interconnected biogeochemical processes in an aquifer system.</title>
        <authorList>
            <person name="Anantharaman K."/>
            <person name="Brown C.T."/>
            <person name="Hug L.A."/>
            <person name="Sharon I."/>
            <person name="Castelle C.J."/>
            <person name="Probst A.J."/>
            <person name="Thomas B.C."/>
            <person name="Singh A."/>
            <person name="Wilkins M.J."/>
            <person name="Karaoz U."/>
            <person name="Brodie E.L."/>
            <person name="Williams K.H."/>
            <person name="Hubbard S.S."/>
            <person name="Banfield J.F."/>
        </authorList>
    </citation>
    <scope>NUCLEOTIDE SEQUENCE [LARGE SCALE GENOMIC DNA]</scope>
</reference>
<dbReference type="EMBL" id="MHCN01000007">
    <property type="protein sequence ID" value="OGY22274.1"/>
    <property type="molecule type" value="Genomic_DNA"/>
</dbReference>
<gene>
    <name evidence="1" type="ORF">A2113_03295</name>
</gene>
<organism evidence="1 2">
    <name type="scientific">Candidatus Woykebacteria bacterium GWA1_44_8</name>
    <dbReference type="NCBI Taxonomy" id="1802591"/>
    <lineage>
        <taxon>Bacteria</taxon>
        <taxon>Candidatus Woykeibacteriota</taxon>
    </lineage>
</organism>
<protein>
    <submittedName>
        <fullName evidence="1">Uncharacterized protein</fullName>
    </submittedName>
</protein>
<dbReference type="Proteomes" id="UP000176299">
    <property type="component" value="Unassembled WGS sequence"/>
</dbReference>